<accession>A0ABM9TN81</accession>
<dbReference type="InterPro" id="IPR037026">
    <property type="entry name" value="Vgr_OB-fold_dom_sf"/>
</dbReference>
<evidence type="ECO:0000259" key="6">
    <source>
        <dbReference type="Pfam" id="PF22178"/>
    </source>
</evidence>
<dbReference type="NCBIfam" id="TIGR03361">
    <property type="entry name" value="VI_Rhs_Vgr"/>
    <property type="match status" value="1"/>
</dbReference>
<dbReference type="Gene3D" id="4.10.220.110">
    <property type="match status" value="1"/>
</dbReference>
<evidence type="ECO:0000313" key="7">
    <source>
        <dbReference type="EMBL" id="CRY65077.1"/>
    </source>
</evidence>
<organism evidence="7 8">
    <name type="scientific">Yersinia pekkanenii</name>
    <dbReference type="NCBI Taxonomy" id="1288385"/>
    <lineage>
        <taxon>Bacteria</taxon>
        <taxon>Pseudomonadati</taxon>
        <taxon>Pseudomonadota</taxon>
        <taxon>Gammaproteobacteria</taxon>
        <taxon>Enterobacterales</taxon>
        <taxon>Yersiniaceae</taxon>
        <taxon>Yersinia</taxon>
    </lineage>
</organism>
<comment type="caution">
    <text evidence="7">The sequence shown here is derived from an EMBL/GenBank/DDBJ whole genome shotgun (WGS) entry which is preliminary data.</text>
</comment>
<feature type="domain" description="Gp5/Type VI secretion system Vgr protein OB-fold" evidence="5">
    <location>
        <begin position="392"/>
        <end position="459"/>
    </location>
</feature>
<dbReference type="PANTHER" id="PTHR32305">
    <property type="match status" value="1"/>
</dbReference>
<dbReference type="Proteomes" id="UP000044625">
    <property type="component" value="Unassembled WGS sequence"/>
</dbReference>
<gene>
    <name evidence="7" type="ORF">ERS137968_01071</name>
</gene>
<dbReference type="NCBIfam" id="TIGR01646">
    <property type="entry name" value="vgr_GE"/>
    <property type="match status" value="1"/>
</dbReference>
<dbReference type="SUPFAM" id="SSF69255">
    <property type="entry name" value="gp5 N-terminal domain-like"/>
    <property type="match status" value="1"/>
</dbReference>
<dbReference type="InterPro" id="IPR050708">
    <property type="entry name" value="T6SS_VgrG/RHS"/>
</dbReference>
<feature type="compositionally biased region" description="Pro residues" evidence="4">
    <location>
        <begin position="706"/>
        <end position="741"/>
    </location>
</feature>
<reference evidence="7 8" key="1">
    <citation type="submission" date="2015-03" db="EMBL/GenBank/DDBJ databases">
        <authorList>
            <consortium name="Pathogen Informatics"/>
            <person name="Murphy D."/>
        </authorList>
    </citation>
    <scope>NUCLEOTIDE SEQUENCE [LARGE SCALE GENOMIC DNA]</scope>
    <source>
        <strain evidence="8">type strain: CIP110230</strain>
    </source>
</reference>
<evidence type="ECO:0000256" key="2">
    <source>
        <dbReference type="ARBA" id="ARBA00005558"/>
    </source>
</evidence>
<evidence type="ECO:0000256" key="3">
    <source>
        <dbReference type="ARBA" id="ARBA00022525"/>
    </source>
</evidence>
<dbReference type="InterPro" id="IPR006531">
    <property type="entry name" value="Gp5/Vgr_OB"/>
</dbReference>
<dbReference type="SUPFAM" id="SSF69349">
    <property type="entry name" value="Phage fibre proteins"/>
    <property type="match status" value="1"/>
</dbReference>
<protein>
    <submittedName>
        <fullName evidence="7">ImpA family type VI secretion-associated protein</fullName>
    </submittedName>
</protein>
<dbReference type="InterPro" id="IPR017847">
    <property type="entry name" value="T6SS_RhsGE_Vgr_subset"/>
</dbReference>
<dbReference type="Gene3D" id="3.55.50.10">
    <property type="entry name" value="Baseplate protein-like domains"/>
    <property type="match status" value="1"/>
</dbReference>
<feature type="region of interest" description="Disordered" evidence="4">
    <location>
        <begin position="706"/>
        <end position="794"/>
    </location>
</feature>
<dbReference type="EMBL" id="CWJL01000004">
    <property type="protein sequence ID" value="CRY65077.1"/>
    <property type="molecule type" value="Genomic_DNA"/>
</dbReference>
<dbReference type="InterPro" id="IPR054030">
    <property type="entry name" value="Gp5_Vgr_C"/>
</dbReference>
<feature type="domain" description="Gp5/Type VI secretion system Vgr C-terminal trimerisation" evidence="6">
    <location>
        <begin position="476"/>
        <end position="586"/>
    </location>
</feature>
<keyword evidence="3" id="KW-0964">Secreted</keyword>
<dbReference type="Pfam" id="PF22178">
    <property type="entry name" value="Gp5_trimer_C"/>
    <property type="match status" value="1"/>
</dbReference>
<feature type="compositionally biased region" description="Low complexity" evidence="4">
    <location>
        <begin position="742"/>
        <end position="794"/>
    </location>
</feature>
<dbReference type="InterPro" id="IPR006533">
    <property type="entry name" value="T6SS_Vgr_RhsGE"/>
</dbReference>
<evidence type="ECO:0000259" key="5">
    <source>
        <dbReference type="Pfam" id="PF04717"/>
    </source>
</evidence>
<dbReference type="Pfam" id="PF05954">
    <property type="entry name" value="Phage_GPD"/>
    <property type="match status" value="1"/>
</dbReference>
<comment type="subcellular location">
    <subcellularLocation>
        <location evidence="1">Secreted</location>
    </subcellularLocation>
</comment>
<proteinExistence type="inferred from homology"/>
<dbReference type="Gene3D" id="2.30.110.50">
    <property type="match status" value="1"/>
</dbReference>
<sequence length="794" mass="85679">MPYLLGEPALVLSKLEGEEAFSTLYSYTVTAKTPANPSIPWQTASNIDLKALIGKEMTIEMELDGNGLDDVTGVGKGTREISGLVEKARFIGRDANQAIFEIVIRPWFYLTNLTSDFKIFQNKNVVDIIDEVLGDYNFPFEKRLATTYPNLDFQVQYGETDFNFLQRLMEEWGIYWFFEHDDHKQKLILVDHVGAHKRYFSAAYHTIEYLSDQPKAGEEYITQFQTQEALTTGRWVYNDYDFTKSRADILTMDSKPRKTSFNDLEIYQWPGDYDQPDIGEHLARVRIEERGALGSRATGSGAVRGIVCGANFELQGFPVDKANREYMVISSRLSVTEVEQLSHGDEFRYETTFTVQPTTKIYRHPQLTPKPKTSGPQNAMVVGPPGEEVWTDEYGRVKVRFVWDRYGKNSESDSCWLRVSQAWAGNSFGGIYIPRIGQEVLVDCINGDPDRPLVSGSLYNNVTRPPWDLPANATQSGMVSRSIGGGLTNYNGVRFEDKPGLEQYWEQAERDMARLTKNDETQIIGANADLSVGANRSVIVGANSTSTVLGAAAQSIALASSIQVGLARSVVVGATHALNVALANATNVGGANLTNVGGYNALSVGGAHQVAAGGAATLVAGGAVAIGAGGELVLSADTIKIIGKKKVIIQGGEIHLNSDDCCGKKGGGAGGGLAALSSLAGLALLGGGIGLPLPLPPLPLVPIDPPVPTIDPPVPTIDPPTPTPTPTPPPTETPTPPPTETPTPTETETPTPTETETPTPTETETPTPTETETPTPTETETPTPTATDVQTPPP</sequence>
<dbReference type="SUPFAM" id="SSF69279">
    <property type="entry name" value="Phage tail proteins"/>
    <property type="match status" value="2"/>
</dbReference>
<name>A0ABM9TN81_9GAMM</name>
<keyword evidence="8" id="KW-1185">Reference proteome</keyword>
<comment type="similarity">
    <text evidence="2">Belongs to the VgrG protein family.</text>
</comment>
<dbReference type="Pfam" id="PF04717">
    <property type="entry name" value="Phage_base_V"/>
    <property type="match status" value="1"/>
</dbReference>
<evidence type="ECO:0000256" key="4">
    <source>
        <dbReference type="SAM" id="MobiDB-lite"/>
    </source>
</evidence>
<dbReference type="Gene3D" id="2.40.50.230">
    <property type="entry name" value="Gp5 N-terminal domain"/>
    <property type="match status" value="1"/>
</dbReference>
<evidence type="ECO:0000256" key="1">
    <source>
        <dbReference type="ARBA" id="ARBA00004613"/>
    </source>
</evidence>
<evidence type="ECO:0000313" key="8">
    <source>
        <dbReference type="Proteomes" id="UP000044625"/>
    </source>
</evidence>
<dbReference type="PANTHER" id="PTHR32305:SF15">
    <property type="entry name" value="PROTEIN RHSA-RELATED"/>
    <property type="match status" value="1"/>
</dbReference>